<dbReference type="AlphaFoldDB" id="A0A1I1RX82"/>
<dbReference type="InterPro" id="IPR009229">
    <property type="entry name" value="AgrD"/>
</dbReference>
<feature type="signal peptide" evidence="1">
    <location>
        <begin position="1"/>
        <end position="30"/>
    </location>
</feature>
<dbReference type="EMBL" id="FOKQ01000076">
    <property type="protein sequence ID" value="SFD38949.1"/>
    <property type="molecule type" value="Genomic_DNA"/>
</dbReference>
<gene>
    <name evidence="2" type="ORF">SAMN02910406_03795</name>
</gene>
<dbReference type="Proteomes" id="UP000182192">
    <property type="component" value="Unassembled WGS sequence"/>
</dbReference>
<name>A0A1I1RX82_RUMAL</name>
<feature type="chain" id="PRO_5010205763" evidence="1">
    <location>
        <begin position="31"/>
        <end position="51"/>
    </location>
</feature>
<organism evidence="2 3">
    <name type="scientific">Ruminococcus albus</name>
    <dbReference type="NCBI Taxonomy" id="1264"/>
    <lineage>
        <taxon>Bacteria</taxon>
        <taxon>Bacillati</taxon>
        <taxon>Bacillota</taxon>
        <taxon>Clostridia</taxon>
        <taxon>Eubacteriales</taxon>
        <taxon>Oscillospiraceae</taxon>
        <taxon>Ruminococcus</taxon>
    </lineage>
</organism>
<keyword evidence="1" id="KW-0732">Signal</keyword>
<evidence type="ECO:0000313" key="3">
    <source>
        <dbReference type="Proteomes" id="UP000182192"/>
    </source>
</evidence>
<sequence>MKKLMSIAKKASTALAALALVVATTSVPSACYHWFAQHIEPEKLRNLVNNK</sequence>
<evidence type="ECO:0000256" key="1">
    <source>
        <dbReference type="SAM" id="SignalP"/>
    </source>
</evidence>
<evidence type="ECO:0000313" key="2">
    <source>
        <dbReference type="EMBL" id="SFD38949.1"/>
    </source>
</evidence>
<proteinExistence type="predicted"/>
<dbReference type="RefSeq" id="WP_081358532.1">
    <property type="nucleotide sequence ID" value="NZ_FOKQ01000076.1"/>
</dbReference>
<dbReference type="NCBIfam" id="TIGR04223">
    <property type="entry name" value="quorum_AgrD"/>
    <property type="match status" value="1"/>
</dbReference>
<reference evidence="2 3" key="1">
    <citation type="submission" date="2016-10" db="EMBL/GenBank/DDBJ databases">
        <authorList>
            <person name="de Groot N.N."/>
        </authorList>
    </citation>
    <scope>NUCLEOTIDE SEQUENCE [LARGE SCALE GENOMIC DNA]</scope>
    <source>
        <strain evidence="2 3">AR67</strain>
    </source>
</reference>
<protein>
    <submittedName>
        <fullName evidence="2">Cyclic lactone autoinducer peptide</fullName>
    </submittedName>
</protein>
<accession>A0A1I1RX82</accession>